<evidence type="ECO:0000313" key="4">
    <source>
        <dbReference type="EMBL" id="KAF2762860.1"/>
    </source>
</evidence>
<dbReference type="PROSITE" id="PS00463">
    <property type="entry name" value="ZN2_CY6_FUNGAL_1"/>
    <property type="match status" value="1"/>
</dbReference>
<feature type="domain" description="Zn(2)-C6 fungal-type" evidence="3">
    <location>
        <begin position="59"/>
        <end position="89"/>
    </location>
</feature>
<dbReference type="CDD" id="cd00067">
    <property type="entry name" value="GAL4"/>
    <property type="match status" value="1"/>
</dbReference>
<evidence type="ECO:0000256" key="2">
    <source>
        <dbReference type="SAM" id="MobiDB-lite"/>
    </source>
</evidence>
<evidence type="ECO:0000313" key="5">
    <source>
        <dbReference type="Proteomes" id="UP000799437"/>
    </source>
</evidence>
<reference evidence="4" key="1">
    <citation type="journal article" date="2020" name="Stud. Mycol.">
        <title>101 Dothideomycetes genomes: a test case for predicting lifestyles and emergence of pathogens.</title>
        <authorList>
            <person name="Haridas S."/>
            <person name="Albert R."/>
            <person name="Binder M."/>
            <person name="Bloem J."/>
            <person name="Labutti K."/>
            <person name="Salamov A."/>
            <person name="Andreopoulos B."/>
            <person name="Baker S."/>
            <person name="Barry K."/>
            <person name="Bills G."/>
            <person name="Bluhm B."/>
            <person name="Cannon C."/>
            <person name="Castanera R."/>
            <person name="Culley D."/>
            <person name="Daum C."/>
            <person name="Ezra D."/>
            <person name="Gonzalez J."/>
            <person name="Henrissat B."/>
            <person name="Kuo A."/>
            <person name="Liang C."/>
            <person name="Lipzen A."/>
            <person name="Lutzoni F."/>
            <person name="Magnuson J."/>
            <person name="Mondo S."/>
            <person name="Nolan M."/>
            <person name="Ohm R."/>
            <person name="Pangilinan J."/>
            <person name="Park H.-J."/>
            <person name="Ramirez L."/>
            <person name="Alfaro M."/>
            <person name="Sun H."/>
            <person name="Tritt A."/>
            <person name="Yoshinaga Y."/>
            <person name="Zwiers L.-H."/>
            <person name="Turgeon B."/>
            <person name="Goodwin S."/>
            <person name="Spatafora J."/>
            <person name="Crous P."/>
            <person name="Grigoriev I."/>
        </authorList>
    </citation>
    <scope>NUCLEOTIDE SEQUENCE</scope>
    <source>
        <strain evidence="4">CBS 121739</strain>
    </source>
</reference>
<feature type="region of interest" description="Disordered" evidence="2">
    <location>
        <begin position="1"/>
        <end position="49"/>
    </location>
</feature>
<evidence type="ECO:0000256" key="1">
    <source>
        <dbReference type="ARBA" id="ARBA00023242"/>
    </source>
</evidence>
<organism evidence="4 5">
    <name type="scientific">Pseudovirgaria hyperparasitica</name>
    <dbReference type="NCBI Taxonomy" id="470096"/>
    <lineage>
        <taxon>Eukaryota</taxon>
        <taxon>Fungi</taxon>
        <taxon>Dikarya</taxon>
        <taxon>Ascomycota</taxon>
        <taxon>Pezizomycotina</taxon>
        <taxon>Dothideomycetes</taxon>
        <taxon>Dothideomycetes incertae sedis</taxon>
        <taxon>Acrospermales</taxon>
        <taxon>Acrospermaceae</taxon>
        <taxon>Pseudovirgaria</taxon>
    </lineage>
</organism>
<dbReference type="Pfam" id="PF00172">
    <property type="entry name" value="Zn_clus"/>
    <property type="match status" value="1"/>
</dbReference>
<dbReference type="PANTHER" id="PTHR47785">
    <property type="entry name" value="ZN(II)2CYS6 TRANSCRIPTION FACTOR (EUROFUNG)-RELATED-RELATED"/>
    <property type="match status" value="1"/>
</dbReference>
<protein>
    <submittedName>
        <fullName evidence="4">Putative C6 finger domain protein</fullName>
    </submittedName>
</protein>
<dbReference type="AlphaFoldDB" id="A0A6A6WKY0"/>
<keyword evidence="1" id="KW-0539">Nucleus</keyword>
<dbReference type="GeneID" id="54480612"/>
<dbReference type="SMART" id="SM00066">
    <property type="entry name" value="GAL4"/>
    <property type="match status" value="1"/>
</dbReference>
<dbReference type="InterPro" id="IPR001138">
    <property type="entry name" value="Zn2Cys6_DnaBD"/>
</dbReference>
<dbReference type="Proteomes" id="UP000799437">
    <property type="component" value="Unassembled WGS sequence"/>
</dbReference>
<evidence type="ECO:0000259" key="3">
    <source>
        <dbReference type="PROSITE" id="PS50048"/>
    </source>
</evidence>
<accession>A0A6A6WKY0</accession>
<dbReference type="InterPro" id="IPR053181">
    <property type="entry name" value="EcdB-like_regulator"/>
</dbReference>
<dbReference type="SUPFAM" id="SSF57701">
    <property type="entry name" value="Zn2/Cys6 DNA-binding domain"/>
    <property type="match status" value="1"/>
</dbReference>
<dbReference type="PANTHER" id="PTHR47785:SF6">
    <property type="entry name" value="ZN(II)2CYS6 TRANSCRIPTION FACTOR (EUROFUNG)"/>
    <property type="match status" value="1"/>
</dbReference>
<sequence length="704" mass="79163">MAKRKREKSSAADSQSIAAQDVASGATREGSVSDGADIDAQERPSNDIHRTRTFLASLACEQCRAKKTKCDEDRPKCGQCKSSSIECVYGEKRFTKKDQSLNAAVNAIRRLETKIEDLTTAFNEDRDERRALASGPAGGISEGSADVRAEVRNERPSKPSNSQTQPRTPVRIGLETTVPPRTVSPTHSRPIPISFSQHATIQWDSIRSGLSKRLQQETQHLGSDFVIEQESQRPPLSSTISCLSSDGHVYWARDLPEVIVRALSDLYFLTFNRISPILDREFYDHYTLVDVIHGGFPETVESCVVLNVLALGCLALQAYEEGNFSVPADIEICRSGRHQDLWSEITQENPQGLRFFNEGRKLSAFLQTETSLQACQNLLLSALWSAQIVRPMDSWTYLTRACYICIIMVKLRCNATNDWADDMLSRVFWSALMSEAILVQELDLPPSGLVRYEDDVQLPRFVKCPHLPEASSQGRVDSDADDDEAYFQYHFLAQVAHRIILTRVRNSIYFVAETADFPPQAVVAELYHQLEQWREALPSIIQFAHDESAQRHVTKTASPAHAVADAILRSRYRIAKFHIGRPFLCKVLQSPSTATQRDLEACASAFEAAMWWPAVQGICQLMKSFSPLKFAFSCQFVGQQVLYHAFAMHPLPALQNVVPRDWYVWSREISHLLSYCASLSPAVATDFTLFRALQDDLTVYDRQT</sequence>
<dbReference type="Gene3D" id="4.10.240.10">
    <property type="entry name" value="Zn(2)-C6 fungal-type DNA-binding domain"/>
    <property type="match status" value="1"/>
</dbReference>
<feature type="compositionally biased region" description="Basic and acidic residues" evidence="2">
    <location>
        <begin position="145"/>
        <end position="157"/>
    </location>
</feature>
<feature type="compositionally biased region" description="Basic and acidic residues" evidence="2">
    <location>
        <begin position="40"/>
        <end position="49"/>
    </location>
</feature>
<feature type="compositionally biased region" description="Polar residues" evidence="2">
    <location>
        <begin position="158"/>
        <end position="167"/>
    </location>
</feature>
<proteinExistence type="predicted"/>
<feature type="compositionally biased region" description="Low complexity" evidence="2">
    <location>
        <begin position="11"/>
        <end position="24"/>
    </location>
</feature>
<dbReference type="GO" id="GO:0008270">
    <property type="term" value="F:zinc ion binding"/>
    <property type="evidence" value="ECO:0007669"/>
    <property type="project" value="InterPro"/>
</dbReference>
<feature type="region of interest" description="Disordered" evidence="2">
    <location>
        <begin position="126"/>
        <end position="170"/>
    </location>
</feature>
<gene>
    <name evidence="4" type="ORF">EJ05DRAFT_17668</name>
</gene>
<dbReference type="OrthoDB" id="6133115at2759"/>
<dbReference type="InterPro" id="IPR036864">
    <property type="entry name" value="Zn2-C6_fun-type_DNA-bd_sf"/>
</dbReference>
<dbReference type="RefSeq" id="XP_033605311.1">
    <property type="nucleotide sequence ID" value="XM_033739558.1"/>
</dbReference>
<dbReference type="EMBL" id="ML996565">
    <property type="protein sequence ID" value="KAF2762860.1"/>
    <property type="molecule type" value="Genomic_DNA"/>
</dbReference>
<dbReference type="GO" id="GO:0000981">
    <property type="term" value="F:DNA-binding transcription factor activity, RNA polymerase II-specific"/>
    <property type="evidence" value="ECO:0007669"/>
    <property type="project" value="InterPro"/>
</dbReference>
<dbReference type="PROSITE" id="PS50048">
    <property type="entry name" value="ZN2_CY6_FUNGAL_2"/>
    <property type="match status" value="1"/>
</dbReference>
<name>A0A6A6WKY0_9PEZI</name>
<keyword evidence="5" id="KW-1185">Reference proteome</keyword>
<dbReference type="CDD" id="cd12148">
    <property type="entry name" value="fungal_TF_MHR"/>
    <property type="match status" value="1"/>
</dbReference>